<dbReference type="GO" id="GO:0005524">
    <property type="term" value="F:ATP binding"/>
    <property type="evidence" value="ECO:0007669"/>
    <property type="project" value="InterPro"/>
</dbReference>
<dbReference type="OMA" id="CTIFEIM"/>
<evidence type="ECO:0000313" key="2">
    <source>
        <dbReference type="EMBL" id="KDO19410.1"/>
    </source>
</evidence>
<dbReference type="EMBL" id="KK583352">
    <property type="protein sequence ID" value="KDO19410.1"/>
    <property type="molecule type" value="Genomic_DNA"/>
</dbReference>
<dbReference type="STRING" id="695850.A0A067BRI2"/>
<protein>
    <submittedName>
        <fullName evidence="2">TKL protein kinase</fullName>
    </submittedName>
</protein>
<dbReference type="InterPro" id="IPR051681">
    <property type="entry name" value="Ser/Thr_Kinases-Pseudokinases"/>
</dbReference>
<dbReference type="PRINTS" id="PR00109">
    <property type="entry name" value="TYRKINASE"/>
</dbReference>
<dbReference type="Proteomes" id="UP000030745">
    <property type="component" value="Unassembled WGS sequence"/>
</dbReference>
<evidence type="ECO:0000259" key="1">
    <source>
        <dbReference type="PROSITE" id="PS50011"/>
    </source>
</evidence>
<dbReference type="RefSeq" id="XP_012209877.1">
    <property type="nucleotide sequence ID" value="XM_012354487.1"/>
</dbReference>
<dbReference type="SMART" id="SM00220">
    <property type="entry name" value="S_TKc"/>
    <property type="match status" value="1"/>
</dbReference>
<dbReference type="InterPro" id="IPR001245">
    <property type="entry name" value="Ser-Thr/Tyr_kinase_cat_dom"/>
</dbReference>
<accession>A0A067BRI2</accession>
<reference evidence="2 3" key="1">
    <citation type="journal article" date="2013" name="PLoS Genet.">
        <title>Distinctive expansion of potential virulence genes in the genome of the oomycete fish pathogen Saprolegnia parasitica.</title>
        <authorList>
            <person name="Jiang R.H."/>
            <person name="de Bruijn I."/>
            <person name="Haas B.J."/>
            <person name="Belmonte R."/>
            <person name="Lobach L."/>
            <person name="Christie J."/>
            <person name="van den Ackerveken G."/>
            <person name="Bottin A."/>
            <person name="Bulone V."/>
            <person name="Diaz-Moreno S.M."/>
            <person name="Dumas B."/>
            <person name="Fan L."/>
            <person name="Gaulin E."/>
            <person name="Govers F."/>
            <person name="Grenville-Briggs L.J."/>
            <person name="Horner N.R."/>
            <person name="Levin J.Z."/>
            <person name="Mammella M."/>
            <person name="Meijer H.J."/>
            <person name="Morris P."/>
            <person name="Nusbaum C."/>
            <person name="Oome S."/>
            <person name="Phillips A.J."/>
            <person name="van Rooyen D."/>
            <person name="Rzeszutek E."/>
            <person name="Saraiva M."/>
            <person name="Secombes C.J."/>
            <person name="Seidl M.F."/>
            <person name="Snel B."/>
            <person name="Stassen J.H."/>
            <person name="Sykes S."/>
            <person name="Tripathy S."/>
            <person name="van den Berg H."/>
            <person name="Vega-Arreguin J.C."/>
            <person name="Wawra S."/>
            <person name="Young S.K."/>
            <person name="Zeng Q."/>
            <person name="Dieguez-Uribeondo J."/>
            <person name="Russ C."/>
            <person name="Tyler B.M."/>
            <person name="van West P."/>
        </authorList>
    </citation>
    <scope>NUCLEOTIDE SEQUENCE [LARGE SCALE GENOMIC DNA]</scope>
    <source>
        <strain evidence="2 3">CBS 223.65</strain>
    </source>
</reference>
<keyword evidence="3" id="KW-1185">Reference proteome</keyword>
<dbReference type="PIRSF" id="PIRSF000654">
    <property type="entry name" value="Integrin-linked_kinase"/>
    <property type="match status" value="1"/>
</dbReference>
<keyword evidence="2" id="KW-0418">Kinase</keyword>
<dbReference type="Pfam" id="PF07714">
    <property type="entry name" value="PK_Tyr_Ser-Thr"/>
    <property type="match status" value="1"/>
</dbReference>
<dbReference type="KEGG" id="spar:SPRG_21565"/>
<dbReference type="SUPFAM" id="SSF56112">
    <property type="entry name" value="Protein kinase-like (PK-like)"/>
    <property type="match status" value="1"/>
</dbReference>
<keyword evidence="2" id="KW-0808">Transferase</keyword>
<dbReference type="AlphaFoldDB" id="A0A067BRI2"/>
<dbReference type="OrthoDB" id="76147at2759"/>
<dbReference type="PROSITE" id="PS50011">
    <property type="entry name" value="PROTEIN_KINASE_DOM"/>
    <property type="match status" value="1"/>
</dbReference>
<sequence>MTRYTSRGFFQIVQSPYVVRVVGISYVRLLDVELVLEYMDKGDLQHHLEATRSNATLLFPWPQKIAVAKDIAKGLLALHMAGIVHRDLKSRNVLFNHAMQAKVSDFGVARQATTATMTMGVGSYRWTAPEVLEGKRYGVAADVYSFGMILSELDTHHVPYYDLQQPLQSLRDFVLLRDRPAAQQLVNVSDGVLMERVMSGGVEPSFSTSCPDVVYNLAIQCIAFDPAARPKAKDIVRYLRDALRQC</sequence>
<dbReference type="InterPro" id="IPR011009">
    <property type="entry name" value="Kinase-like_dom_sf"/>
</dbReference>
<proteinExistence type="predicted"/>
<name>A0A067BRI2_SAPPC</name>
<organism evidence="2 3">
    <name type="scientific">Saprolegnia parasitica (strain CBS 223.65)</name>
    <dbReference type="NCBI Taxonomy" id="695850"/>
    <lineage>
        <taxon>Eukaryota</taxon>
        <taxon>Sar</taxon>
        <taxon>Stramenopiles</taxon>
        <taxon>Oomycota</taxon>
        <taxon>Saprolegniomycetes</taxon>
        <taxon>Saprolegniales</taxon>
        <taxon>Saprolegniaceae</taxon>
        <taxon>Saprolegnia</taxon>
    </lineage>
</organism>
<dbReference type="GeneID" id="24142235"/>
<dbReference type="PANTHER" id="PTHR44329:SF214">
    <property type="entry name" value="PROTEIN KINASE DOMAIN-CONTAINING PROTEIN"/>
    <property type="match status" value="1"/>
</dbReference>
<feature type="domain" description="Protein kinase" evidence="1">
    <location>
        <begin position="1"/>
        <end position="243"/>
    </location>
</feature>
<dbReference type="GO" id="GO:0004674">
    <property type="term" value="F:protein serine/threonine kinase activity"/>
    <property type="evidence" value="ECO:0007669"/>
    <property type="project" value="TreeGrafter"/>
</dbReference>
<evidence type="ECO:0000313" key="3">
    <source>
        <dbReference type="Proteomes" id="UP000030745"/>
    </source>
</evidence>
<dbReference type="InterPro" id="IPR000719">
    <property type="entry name" value="Prot_kinase_dom"/>
</dbReference>
<dbReference type="PANTHER" id="PTHR44329">
    <property type="entry name" value="SERINE/THREONINE-PROTEIN KINASE TNNI3K-RELATED"/>
    <property type="match status" value="1"/>
</dbReference>
<dbReference type="PROSITE" id="PS00108">
    <property type="entry name" value="PROTEIN_KINASE_ST"/>
    <property type="match status" value="1"/>
</dbReference>
<dbReference type="VEuPathDB" id="FungiDB:SPRG_21565"/>
<gene>
    <name evidence="2" type="ORF">SPRG_21565</name>
</gene>
<dbReference type="InterPro" id="IPR008271">
    <property type="entry name" value="Ser/Thr_kinase_AS"/>
</dbReference>
<dbReference type="Gene3D" id="1.10.510.10">
    <property type="entry name" value="Transferase(Phosphotransferase) domain 1"/>
    <property type="match status" value="1"/>
</dbReference>